<keyword evidence="2" id="KW-1185">Reference proteome</keyword>
<evidence type="ECO:0000313" key="1">
    <source>
        <dbReference type="EMBL" id="MBO1268329.1"/>
    </source>
</evidence>
<protein>
    <submittedName>
        <fullName evidence="1">Uncharacterized protein</fullName>
    </submittedName>
</protein>
<sequence>MLTVDQVLERRRGPTPADQVLDALRDVYDTCPKCGTYTGGQPHGC</sequence>
<proteinExistence type="predicted"/>
<organism evidence="1 2">
    <name type="scientific">Arthrobacter cavernae</name>
    <dbReference type="NCBI Taxonomy" id="2817681"/>
    <lineage>
        <taxon>Bacteria</taxon>
        <taxon>Bacillati</taxon>
        <taxon>Actinomycetota</taxon>
        <taxon>Actinomycetes</taxon>
        <taxon>Micrococcales</taxon>
        <taxon>Micrococcaceae</taxon>
        <taxon>Arthrobacter</taxon>
    </lineage>
</organism>
<dbReference type="Proteomes" id="UP000664164">
    <property type="component" value="Unassembled WGS sequence"/>
</dbReference>
<accession>A0A939HCI0</accession>
<reference evidence="1" key="1">
    <citation type="submission" date="2021-03" db="EMBL/GenBank/DDBJ databases">
        <title>A new species, PO-11, isolated from a karst cave deposit.</title>
        <authorList>
            <person name="Zhaoxiaoyong W."/>
        </authorList>
    </citation>
    <scope>NUCLEOTIDE SEQUENCE</scope>
    <source>
        <strain evidence="1">PO-11</strain>
    </source>
</reference>
<gene>
    <name evidence="1" type="ORF">J1902_10135</name>
</gene>
<dbReference type="AlphaFoldDB" id="A0A939HCI0"/>
<evidence type="ECO:0000313" key="2">
    <source>
        <dbReference type="Proteomes" id="UP000664164"/>
    </source>
</evidence>
<dbReference type="EMBL" id="JAFNLL010000021">
    <property type="protein sequence ID" value="MBO1268329.1"/>
    <property type="molecule type" value="Genomic_DNA"/>
</dbReference>
<comment type="caution">
    <text evidence="1">The sequence shown here is derived from an EMBL/GenBank/DDBJ whole genome shotgun (WGS) entry which is preliminary data.</text>
</comment>
<name>A0A939HCI0_9MICC</name>